<dbReference type="RefSeq" id="WP_081346659.1">
    <property type="nucleotide sequence ID" value="NZ_FNKY01000001.1"/>
</dbReference>
<sequence length="301" mass="33339">MTSDHGSSRTSTVDSSPLLVKALEKSLEVKDKVEKCANELSTVNETIKKEMAAGITLHQAEKALAQSESVEDRVHECAGELNEVNNVLAQEIDDRNKLNRELIETLQELSTTQNVLSDSQNVLAIAHEVVEEAKQRTLRDFATGIPNRELFNDRLDQAIALARRCDWILAVMFIDLDGFKQINDTHGHAIGDRVLQVVAQRLYEQVRSEDTVCRYGGDEFLYLLVNPRSIANIQRVAHNVFDRISQALFIDDLTLTVAPSIGVAVYPGDASTGQELVANADAAMYRAKEKKAGCIFFASIP</sequence>
<dbReference type="InterPro" id="IPR052163">
    <property type="entry name" value="DGC-Regulatory_Protein"/>
</dbReference>
<keyword evidence="1" id="KW-0175">Coiled coil</keyword>
<dbReference type="PANTHER" id="PTHR46663:SF2">
    <property type="entry name" value="GGDEF DOMAIN-CONTAINING PROTEIN"/>
    <property type="match status" value="1"/>
</dbReference>
<dbReference type="InterPro" id="IPR029787">
    <property type="entry name" value="Nucleotide_cyclase"/>
</dbReference>
<evidence type="ECO:0000313" key="3">
    <source>
        <dbReference type="EMBL" id="SDQ55356.1"/>
    </source>
</evidence>
<organism evidence="3 4">
    <name type="scientific">Nitrosospira multiformis</name>
    <dbReference type="NCBI Taxonomy" id="1231"/>
    <lineage>
        <taxon>Bacteria</taxon>
        <taxon>Pseudomonadati</taxon>
        <taxon>Pseudomonadota</taxon>
        <taxon>Betaproteobacteria</taxon>
        <taxon>Nitrosomonadales</taxon>
        <taxon>Nitrosomonadaceae</taxon>
        <taxon>Nitrosospira</taxon>
    </lineage>
</organism>
<dbReference type="SUPFAM" id="SSF55073">
    <property type="entry name" value="Nucleotide cyclase"/>
    <property type="match status" value="1"/>
</dbReference>
<feature type="coiled-coil region" evidence="1">
    <location>
        <begin position="81"/>
        <end position="108"/>
    </location>
</feature>
<evidence type="ECO:0000259" key="2">
    <source>
        <dbReference type="PROSITE" id="PS50887"/>
    </source>
</evidence>
<name>A0ABY0TFY7_9PROT</name>
<reference evidence="3 4" key="1">
    <citation type="submission" date="2016-10" db="EMBL/GenBank/DDBJ databases">
        <authorList>
            <person name="Varghese N."/>
            <person name="Submissions S."/>
        </authorList>
    </citation>
    <scope>NUCLEOTIDE SEQUENCE [LARGE SCALE GENOMIC DNA]</scope>
    <source>
        <strain evidence="3 4">Nl1</strain>
    </source>
</reference>
<dbReference type="CDD" id="cd01949">
    <property type="entry name" value="GGDEF"/>
    <property type="match status" value="1"/>
</dbReference>
<dbReference type="EMBL" id="FNKY01000001">
    <property type="protein sequence ID" value="SDQ55356.1"/>
    <property type="molecule type" value="Genomic_DNA"/>
</dbReference>
<keyword evidence="4" id="KW-1185">Reference proteome</keyword>
<protein>
    <submittedName>
        <fullName evidence="3">Diguanylate cyclase (GGDEF) domain-containing protein</fullName>
    </submittedName>
</protein>
<dbReference type="InterPro" id="IPR000160">
    <property type="entry name" value="GGDEF_dom"/>
</dbReference>
<dbReference type="Proteomes" id="UP000183471">
    <property type="component" value="Unassembled WGS sequence"/>
</dbReference>
<dbReference type="Pfam" id="PF00990">
    <property type="entry name" value="GGDEF"/>
    <property type="match status" value="1"/>
</dbReference>
<evidence type="ECO:0000313" key="4">
    <source>
        <dbReference type="Proteomes" id="UP000183471"/>
    </source>
</evidence>
<dbReference type="SMART" id="SM00267">
    <property type="entry name" value="GGDEF"/>
    <property type="match status" value="1"/>
</dbReference>
<comment type="caution">
    <text evidence="3">The sequence shown here is derived from an EMBL/GenBank/DDBJ whole genome shotgun (WGS) entry which is preliminary data.</text>
</comment>
<gene>
    <name evidence="3" type="ORF">SAMN05216402_1293</name>
</gene>
<accession>A0ABY0TFY7</accession>
<dbReference type="PANTHER" id="PTHR46663">
    <property type="entry name" value="DIGUANYLATE CYCLASE DGCT-RELATED"/>
    <property type="match status" value="1"/>
</dbReference>
<dbReference type="InterPro" id="IPR043128">
    <property type="entry name" value="Rev_trsase/Diguanyl_cyclase"/>
</dbReference>
<dbReference type="NCBIfam" id="TIGR00254">
    <property type="entry name" value="GGDEF"/>
    <property type="match status" value="1"/>
</dbReference>
<dbReference type="PROSITE" id="PS50887">
    <property type="entry name" value="GGDEF"/>
    <property type="match status" value="1"/>
</dbReference>
<feature type="domain" description="GGDEF" evidence="2">
    <location>
        <begin position="167"/>
        <end position="300"/>
    </location>
</feature>
<evidence type="ECO:0000256" key="1">
    <source>
        <dbReference type="SAM" id="Coils"/>
    </source>
</evidence>
<dbReference type="Gene3D" id="3.30.70.270">
    <property type="match status" value="1"/>
</dbReference>
<proteinExistence type="predicted"/>